<gene>
    <name evidence="2" type="ORF">SAMN05421730_100393</name>
</gene>
<keyword evidence="3" id="KW-1185">Reference proteome</keyword>
<accession>A0A1D3TQT1</accession>
<sequence>MKSSLYHFLESNPLTSGYTVRIRKRMEIYRPNGGRENLDRTVDILLAAWAGSGAAFAFLVYFGGLSFAYLCGVICILFAVNMNEVYRRLEKEEIKLLKQFEKFIADVRFHFGFHGIAEESVLEALEDAEREIGLHAEVIYRRLTESREEKDKENAMQNAPNHYFGTFYLLCETVMKYGDRKVDGKSLFLTNLSCLKQEINMEVLRRRKLEHLFSGLIGISLMPVFAIKPLEKWAVGNMGEMSAYYEGKMGIITTLAICGASLGVCFTIHKLRYETRPLYRESRTLNRILGIRSINSWITGRINRNYARYKKWSEDLKEAGQVENIKEFMLRQALLGAAAFVLTVLLIADIQQTGRHQKAPEMEVPYEAAAAVEETAIESFAEDREITFRWYDLLAAAAAGAAAYWWPWFWVQIRKRMLMMEREQEVIRFQAVIIVLMHMDGMSVEVMLSHLEEFAMAFRNTIAKTLDAMDYEGMAALEKMRERESFMPFIRLADAFIACDRLPVHEAFDEIASDRNYYLEKYRQESESLAMDKAAVGRVIGFIPMYITIGCKLVIPFVLEGLNKLSVYAGGIR</sequence>
<dbReference type="RefSeq" id="WP_091230790.1">
    <property type="nucleotide sequence ID" value="NZ_FMKA01000003.1"/>
</dbReference>
<reference evidence="2 3" key="1">
    <citation type="submission" date="2016-09" db="EMBL/GenBank/DDBJ databases">
        <authorList>
            <person name="Capua I."/>
            <person name="De Benedictis P."/>
            <person name="Joannis T."/>
            <person name="Lombin L.H."/>
            <person name="Cattoli G."/>
        </authorList>
    </citation>
    <scope>NUCLEOTIDE SEQUENCE [LARGE SCALE GENOMIC DNA]</scope>
    <source>
        <strain evidence="2 3">GluBS11</strain>
    </source>
</reference>
<evidence type="ECO:0000256" key="1">
    <source>
        <dbReference type="SAM" id="Phobius"/>
    </source>
</evidence>
<dbReference type="EMBL" id="FMKA01000003">
    <property type="protein sequence ID" value="SCP95991.1"/>
    <property type="molecule type" value="Genomic_DNA"/>
</dbReference>
<name>A0A1D3TQT1_9FIRM</name>
<feature type="transmembrane region" description="Helical" evidence="1">
    <location>
        <begin position="539"/>
        <end position="559"/>
    </location>
</feature>
<proteinExistence type="predicted"/>
<keyword evidence="1" id="KW-0812">Transmembrane</keyword>
<keyword evidence="1" id="KW-0472">Membrane</keyword>
<dbReference type="AlphaFoldDB" id="A0A1D3TQT1"/>
<feature type="transmembrane region" description="Helical" evidence="1">
    <location>
        <begin position="390"/>
        <end position="411"/>
    </location>
</feature>
<dbReference type="Proteomes" id="UP000199315">
    <property type="component" value="Unassembled WGS sequence"/>
</dbReference>
<dbReference type="OrthoDB" id="2662505at2"/>
<organism evidence="2 3">
    <name type="scientific">Anaerobium acetethylicum</name>
    <dbReference type="NCBI Taxonomy" id="1619234"/>
    <lineage>
        <taxon>Bacteria</taxon>
        <taxon>Bacillati</taxon>
        <taxon>Bacillota</taxon>
        <taxon>Clostridia</taxon>
        <taxon>Lachnospirales</taxon>
        <taxon>Lachnospiraceae</taxon>
        <taxon>Anaerobium</taxon>
    </lineage>
</organism>
<feature type="transmembrane region" description="Helical" evidence="1">
    <location>
        <begin position="211"/>
        <end position="230"/>
    </location>
</feature>
<dbReference type="STRING" id="1619234.SAMN05421730_100393"/>
<feature type="transmembrane region" description="Helical" evidence="1">
    <location>
        <begin position="333"/>
        <end position="350"/>
    </location>
</feature>
<feature type="transmembrane region" description="Helical" evidence="1">
    <location>
        <begin position="67"/>
        <end position="86"/>
    </location>
</feature>
<feature type="transmembrane region" description="Helical" evidence="1">
    <location>
        <begin position="250"/>
        <end position="268"/>
    </location>
</feature>
<protein>
    <submittedName>
        <fullName evidence="2">Uncharacterized protein</fullName>
    </submittedName>
</protein>
<evidence type="ECO:0000313" key="2">
    <source>
        <dbReference type="EMBL" id="SCP95991.1"/>
    </source>
</evidence>
<keyword evidence="1" id="KW-1133">Transmembrane helix</keyword>
<evidence type="ECO:0000313" key="3">
    <source>
        <dbReference type="Proteomes" id="UP000199315"/>
    </source>
</evidence>